<dbReference type="EMBL" id="FTPU01000022">
    <property type="protein sequence ID" value="SIT97394.1"/>
    <property type="molecule type" value="Genomic_DNA"/>
</dbReference>
<comment type="similarity">
    <text evidence="2 5">Belongs to the DegT/DnrJ/EryC1 family.</text>
</comment>
<dbReference type="OrthoDB" id="9810913at2"/>
<accession>A0A1U7PY11</accession>
<dbReference type="PANTHER" id="PTHR30244">
    <property type="entry name" value="TRANSAMINASE"/>
    <property type="match status" value="1"/>
</dbReference>
<dbReference type="SUPFAM" id="SSF53383">
    <property type="entry name" value="PLP-dependent transferases"/>
    <property type="match status" value="1"/>
</dbReference>
<evidence type="ECO:0000256" key="5">
    <source>
        <dbReference type="RuleBase" id="RU004508"/>
    </source>
</evidence>
<dbReference type="PANTHER" id="PTHR30244:SF9">
    <property type="entry name" value="PROTEIN RV3402C"/>
    <property type="match status" value="1"/>
</dbReference>
<sequence>MIPVTKPFLPPQNEYQQLLDGIWKRQWLTNMGPLASRLEMEIKDVLRLEHLLFVTNGTVALQMAIKALDIKGEIITTPFSFVATTSTIVWENCKPIFVDIDKDTLCIDAKKIEDAITDKTEAILATHVYGNPCDVFAIEAIAKKHDLKVIYDGAHAFGVEIEGKSIFEFGDITTCSLHATKLYHSIEGGLLVTKNAKLLAKLAKIRNFGISGFDTFSDLGINGKNSEFHAAMGLVNLKYLKDIKNKRKLLSNYYDEKLKNLKAIRPTWHKKSENNFAYYPIILESEELLLKIKENLDLNEIFTRRYFYPSLSSALPYLDKIDMSVSDDIAMRVLCLPLFYDLTLEEVDYISRLMLRIQNN</sequence>
<reference evidence="7" key="1">
    <citation type="submission" date="2016-10" db="EMBL/GenBank/DDBJ databases">
        <authorList>
            <person name="Varghese N."/>
            <person name="Submissions S."/>
        </authorList>
    </citation>
    <scope>NUCLEOTIDE SEQUENCE [LARGE SCALE GENOMIC DNA]</scope>
    <source>
        <strain evidence="7">DSM 19482</strain>
    </source>
</reference>
<feature type="modified residue" description="N6-(pyridoxal phosphate)lysine" evidence="4">
    <location>
        <position position="181"/>
    </location>
</feature>
<evidence type="ECO:0000256" key="2">
    <source>
        <dbReference type="ARBA" id="ARBA00037999"/>
    </source>
</evidence>
<dbReference type="CDD" id="cd00616">
    <property type="entry name" value="AHBA_syn"/>
    <property type="match status" value="1"/>
</dbReference>
<protein>
    <submittedName>
        <fullName evidence="6">dTDP-4-amino-4,6-dideoxygalactose transaminase</fullName>
    </submittedName>
</protein>
<keyword evidence="7" id="KW-1185">Reference proteome</keyword>
<evidence type="ECO:0000256" key="1">
    <source>
        <dbReference type="ARBA" id="ARBA00022898"/>
    </source>
</evidence>
<dbReference type="InterPro" id="IPR015421">
    <property type="entry name" value="PyrdxlP-dep_Trfase_major"/>
</dbReference>
<dbReference type="STRING" id="1121284.SAMN05660493_02111"/>
<evidence type="ECO:0000313" key="6">
    <source>
        <dbReference type="EMBL" id="SIT97394.1"/>
    </source>
</evidence>
<name>A0A1U7PY11_9FLAO</name>
<dbReference type="AlphaFoldDB" id="A0A1U7PY11"/>
<dbReference type="Pfam" id="PF01041">
    <property type="entry name" value="DegT_DnrJ_EryC1"/>
    <property type="match status" value="1"/>
</dbReference>
<dbReference type="Gene3D" id="3.40.640.10">
    <property type="entry name" value="Type I PLP-dependent aspartate aminotransferase-like (Major domain)"/>
    <property type="match status" value="1"/>
</dbReference>
<dbReference type="RefSeq" id="WP_076783557.1">
    <property type="nucleotide sequence ID" value="NZ_FTPU01000022.1"/>
</dbReference>
<dbReference type="GO" id="GO:0030170">
    <property type="term" value="F:pyridoxal phosphate binding"/>
    <property type="evidence" value="ECO:0007669"/>
    <property type="project" value="TreeGrafter"/>
</dbReference>
<feature type="active site" description="Proton acceptor" evidence="3">
    <location>
        <position position="181"/>
    </location>
</feature>
<keyword evidence="1 4" id="KW-0663">Pyridoxal phosphate</keyword>
<proteinExistence type="inferred from homology"/>
<gene>
    <name evidence="6" type="ORF">SAMN05660493_02111</name>
</gene>
<organism evidence="6 7">
    <name type="scientific">Epilithonimonas bovis DSM 19482</name>
    <dbReference type="NCBI Taxonomy" id="1121284"/>
    <lineage>
        <taxon>Bacteria</taxon>
        <taxon>Pseudomonadati</taxon>
        <taxon>Bacteroidota</taxon>
        <taxon>Flavobacteriia</taxon>
        <taxon>Flavobacteriales</taxon>
        <taxon>Weeksellaceae</taxon>
        <taxon>Chryseobacterium group</taxon>
        <taxon>Epilithonimonas</taxon>
    </lineage>
</organism>
<dbReference type="InterPro" id="IPR000653">
    <property type="entry name" value="DegT/StrS_aminotransferase"/>
</dbReference>
<dbReference type="PIRSF" id="PIRSF000390">
    <property type="entry name" value="PLP_StrS"/>
    <property type="match status" value="1"/>
</dbReference>
<evidence type="ECO:0000256" key="4">
    <source>
        <dbReference type="PIRSR" id="PIRSR000390-2"/>
    </source>
</evidence>
<dbReference type="GO" id="GO:0000271">
    <property type="term" value="P:polysaccharide biosynthetic process"/>
    <property type="evidence" value="ECO:0007669"/>
    <property type="project" value="TreeGrafter"/>
</dbReference>
<dbReference type="InterPro" id="IPR015424">
    <property type="entry name" value="PyrdxlP-dep_Trfase"/>
</dbReference>
<evidence type="ECO:0000313" key="7">
    <source>
        <dbReference type="Proteomes" id="UP000187261"/>
    </source>
</evidence>
<dbReference type="GO" id="GO:0008483">
    <property type="term" value="F:transaminase activity"/>
    <property type="evidence" value="ECO:0007669"/>
    <property type="project" value="TreeGrafter"/>
</dbReference>
<dbReference type="Proteomes" id="UP000187261">
    <property type="component" value="Unassembled WGS sequence"/>
</dbReference>
<evidence type="ECO:0000256" key="3">
    <source>
        <dbReference type="PIRSR" id="PIRSR000390-1"/>
    </source>
</evidence>